<proteinExistence type="predicted"/>
<evidence type="ECO:0000313" key="1">
    <source>
        <dbReference type="EMBL" id="OAA41674.1"/>
    </source>
</evidence>
<name>A0A167CWV7_METRR</name>
<accession>A0A167CWV7</accession>
<dbReference type="Pfam" id="PF20174">
    <property type="entry name" value="DUF6540"/>
    <property type="match status" value="1"/>
</dbReference>
<comment type="caution">
    <text evidence="1">The sequence shown here is derived from an EMBL/GenBank/DDBJ whole genome shotgun (WGS) entry which is preliminary data.</text>
</comment>
<dbReference type="EMBL" id="AZHC01000015">
    <property type="protein sequence ID" value="OAA41674.1"/>
    <property type="molecule type" value="Genomic_DNA"/>
</dbReference>
<dbReference type="OMA" id="REECCLA"/>
<gene>
    <name evidence="1" type="ORF">NOR_05182</name>
</gene>
<reference evidence="1 2" key="1">
    <citation type="journal article" date="2016" name="Genome Biol. Evol.">
        <title>Divergent and convergent evolution of fungal pathogenicity.</title>
        <authorList>
            <person name="Shang Y."/>
            <person name="Xiao G."/>
            <person name="Zheng P."/>
            <person name="Cen K."/>
            <person name="Zhan S."/>
            <person name="Wang C."/>
        </authorList>
    </citation>
    <scope>NUCLEOTIDE SEQUENCE [LARGE SCALE GENOMIC DNA]</scope>
    <source>
        <strain evidence="1 2">RCEF 4871</strain>
    </source>
</reference>
<dbReference type="OrthoDB" id="4135672at2759"/>
<protein>
    <submittedName>
        <fullName evidence="1">Uncharacterized protein</fullName>
    </submittedName>
</protein>
<evidence type="ECO:0000313" key="2">
    <source>
        <dbReference type="Proteomes" id="UP000243498"/>
    </source>
</evidence>
<dbReference type="InterPro" id="IPR046670">
    <property type="entry name" value="DUF6540"/>
</dbReference>
<sequence>MSLRLFLVESLGFPRNHHAIFVENAQRRGGHIFQVTGNIQEGMRYEMKVTEAAPEKDPSQQGRTYLGCVSASNIPLIDALCKSIPAPEKQFEGARKITVLPIRRCQEWTIEALGLLKEKGVLVSDGSTATK</sequence>
<dbReference type="STRING" id="1081105.A0A167CWV7"/>
<dbReference type="AlphaFoldDB" id="A0A167CWV7"/>
<organism evidence="1 2">
    <name type="scientific">Metarhizium rileyi (strain RCEF 4871)</name>
    <name type="common">Nomuraea rileyi</name>
    <dbReference type="NCBI Taxonomy" id="1649241"/>
    <lineage>
        <taxon>Eukaryota</taxon>
        <taxon>Fungi</taxon>
        <taxon>Dikarya</taxon>
        <taxon>Ascomycota</taxon>
        <taxon>Pezizomycotina</taxon>
        <taxon>Sordariomycetes</taxon>
        <taxon>Hypocreomycetidae</taxon>
        <taxon>Hypocreales</taxon>
        <taxon>Clavicipitaceae</taxon>
        <taxon>Metarhizium</taxon>
    </lineage>
</organism>
<keyword evidence="2" id="KW-1185">Reference proteome</keyword>
<dbReference type="Proteomes" id="UP000243498">
    <property type="component" value="Unassembled WGS sequence"/>
</dbReference>